<keyword evidence="2" id="KW-1185">Reference proteome</keyword>
<feature type="non-terminal residue" evidence="1">
    <location>
        <position position="1"/>
    </location>
</feature>
<comment type="caution">
    <text evidence="1">The sequence shown here is derived from an EMBL/GenBank/DDBJ whole genome shotgun (WGS) entry which is preliminary data.</text>
</comment>
<dbReference type="Proteomes" id="UP000824469">
    <property type="component" value="Unassembled WGS sequence"/>
</dbReference>
<name>A0AA38G2E7_TAXCH</name>
<gene>
    <name evidence="1" type="ORF">KI387_023458</name>
</gene>
<sequence length="149" mass="17466">YWCLYGLDENRNKPATGEKVSRCQIKSGCQCHFDVKGFYGRPKVAIMLYNNPFNCDVNNERCHGRNENNINDTRVNVAPYLSNECKIYIEILLLMGVTMEMVYEKYIEDPSNVSILRKRDQYLTRNDVVNAWKRVNSKRSQKHVDDDMS</sequence>
<dbReference type="OMA" id="NERCHGR"/>
<dbReference type="PANTHER" id="PTHR33977">
    <property type="entry name" value="ZINC ION BINDING PROTEIN"/>
    <property type="match status" value="1"/>
</dbReference>
<dbReference type="AlphaFoldDB" id="A0AA38G2E7"/>
<organism evidence="1 2">
    <name type="scientific">Taxus chinensis</name>
    <name type="common">Chinese yew</name>
    <name type="synonym">Taxus wallichiana var. chinensis</name>
    <dbReference type="NCBI Taxonomy" id="29808"/>
    <lineage>
        <taxon>Eukaryota</taxon>
        <taxon>Viridiplantae</taxon>
        <taxon>Streptophyta</taxon>
        <taxon>Embryophyta</taxon>
        <taxon>Tracheophyta</taxon>
        <taxon>Spermatophyta</taxon>
        <taxon>Pinopsida</taxon>
        <taxon>Pinidae</taxon>
        <taxon>Conifers II</taxon>
        <taxon>Cupressales</taxon>
        <taxon>Taxaceae</taxon>
        <taxon>Taxus</taxon>
    </lineage>
</organism>
<proteinExistence type="predicted"/>
<dbReference type="EMBL" id="JAHRHJ020000005">
    <property type="protein sequence ID" value="KAH9314831.1"/>
    <property type="molecule type" value="Genomic_DNA"/>
</dbReference>
<evidence type="ECO:0000313" key="2">
    <source>
        <dbReference type="Proteomes" id="UP000824469"/>
    </source>
</evidence>
<reference evidence="1 2" key="1">
    <citation type="journal article" date="2021" name="Nat. Plants">
        <title>The Taxus genome provides insights into paclitaxel biosynthesis.</title>
        <authorList>
            <person name="Xiong X."/>
            <person name="Gou J."/>
            <person name="Liao Q."/>
            <person name="Li Y."/>
            <person name="Zhou Q."/>
            <person name="Bi G."/>
            <person name="Li C."/>
            <person name="Du R."/>
            <person name="Wang X."/>
            <person name="Sun T."/>
            <person name="Guo L."/>
            <person name="Liang H."/>
            <person name="Lu P."/>
            <person name="Wu Y."/>
            <person name="Zhang Z."/>
            <person name="Ro D.K."/>
            <person name="Shang Y."/>
            <person name="Huang S."/>
            <person name="Yan J."/>
        </authorList>
    </citation>
    <scope>NUCLEOTIDE SEQUENCE [LARGE SCALE GENOMIC DNA]</scope>
    <source>
        <strain evidence="1">Ta-2019</strain>
    </source>
</reference>
<feature type="non-terminal residue" evidence="1">
    <location>
        <position position="149"/>
    </location>
</feature>
<dbReference type="PANTHER" id="PTHR33977:SF1">
    <property type="entry name" value="ZINC ION BINDING PROTEIN"/>
    <property type="match status" value="1"/>
</dbReference>
<protein>
    <submittedName>
        <fullName evidence="1">Uncharacterized protein</fullName>
    </submittedName>
</protein>
<accession>A0AA38G2E7</accession>
<evidence type="ECO:0000313" key="1">
    <source>
        <dbReference type="EMBL" id="KAH9314831.1"/>
    </source>
</evidence>